<gene>
    <name evidence="7" type="ORF">V1264_006400</name>
</gene>
<dbReference type="Gene3D" id="1.25.40.10">
    <property type="entry name" value="Tetratricopeptide repeat domain"/>
    <property type="match status" value="2"/>
</dbReference>
<comment type="caution">
    <text evidence="7">The sequence shown here is derived from an EMBL/GenBank/DDBJ whole genome shotgun (WGS) entry which is preliminary data.</text>
</comment>
<dbReference type="GO" id="GO:0005743">
    <property type="term" value="C:mitochondrial inner membrane"/>
    <property type="evidence" value="ECO:0007669"/>
    <property type="project" value="TreeGrafter"/>
</dbReference>
<protein>
    <recommendedName>
        <fullName evidence="9">MalT-like TPR region domain-containing protein</fullName>
    </recommendedName>
</protein>
<comment type="similarity">
    <text evidence="2">Belongs to the TTC19 family.</text>
</comment>
<dbReference type="SUPFAM" id="SSF48452">
    <property type="entry name" value="TPR-like"/>
    <property type="match status" value="1"/>
</dbReference>
<sequence>MAALCARISGTVARSPLHRSISGFQVISKQSGKPFQQRLTWSQLKHMHNQSESKVAVPLQSKRSRFSRHWLVMMATAGFSQGFLGINLGKKEDEKKGGDPLLRVYAEAKHAHMTQDFNKAEIRYHDALKVADEMLKLKKINFKTYLGARTNIFDSLADMALVRGDLEKAEALYKETMKGCLQQGLEIDSNAIIELSIKLSSIYAMLDRAAEAEQGLQFCIKSQDAKMSAEEKNKEAFKVPDIITEAVASQEADPDKLLSEDAATLAQAEQDEEEKKRDTQALLGMALETYGRFLMGQRRLGEAVPLLERALDVAETVLGTDNGQYIILLNDLASAQILMRNWDQATKTLNKAIESATKMKSSQLPALYCNLGAVFLRTSKLDQAKETCLKAQDLANKNKNTTAFSMSQKCLEKIQQVKKGAA</sequence>
<evidence type="ECO:0008006" key="9">
    <source>
        <dbReference type="Google" id="ProtNLM"/>
    </source>
</evidence>
<dbReference type="GO" id="GO:0034551">
    <property type="term" value="P:mitochondrial respiratory chain complex III assembly"/>
    <property type="evidence" value="ECO:0007669"/>
    <property type="project" value="InterPro"/>
</dbReference>
<dbReference type="SMART" id="SM00028">
    <property type="entry name" value="TPR"/>
    <property type="match status" value="3"/>
</dbReference>
<dbReference type="InterPro" id="IPR040395">
    <property type="entry name" value="TTC19"/>
</dbReference>
<evidence type="ECO:0000256" key="6">
    <source>
        <dbReference type="ARBA" id="ARBA00023128"/>
    </source>
</evidence>
<keyword evidence="4" id="KW-0802">TPR repeat</keyword>
<reference evidence="7 8" key="1">
    <citation type="submission" date="2024-02" db="EMBL/GenBank/DDBJ databases">
        <title>Chromosome-scale genome assembly of the rough periwinkle Littorina saxatilis.</title>
        <authorList>
            <person name="De Jode A."/>
            <person name="Faria R."/>
            <person name="Formenti G."/>
            <person name="Sims Y."/>
            <person name="Smith T.P."/>
            <person name="Tracey A."/>
            <person name="Wood J.M.D."/>
            <person name="Zagrodzka Z.B."/>
            <person name="Johannesson K."/>
            <person name="Butlin R.K."/>
            <person name="Leder E.H."/>
        </authorList>
    </citation>
    <scope>NUCLEOTIDE SEQUENCE [LARGE SCALE GENOMIC DNA]</scope>
    <source>
        <strain evidence="7">Snail1</strain>
        <tissue evidence="7">Muscle</tissue>
    </source>
</reference>
<accession>A0AAN9AXA1</accession>
<dbReference type="Proteomes" id="UP001374579">
    <property type="component" value="Unassembled WGS sequence"/>
</dbReference>
<dbReference type="Pfam" id="PF13424">
    <property type="entry name" value="TPR_12"/>
    <property type="match status" value="1"/>
</dbReference>
<evidence type="ECO:0000256" key="2">
    <source>
        <dbReference type="ARBA" id="ARBA00008219"/>
    </source>
</evidence>
<dbReference type="PANTHER" id="PTHR13143">
    <property type="entry name" value="TETRATRICOPEPTIDE REPEAT PROTEIN 19"/>
    <property type="match status" value="1"/>
</dbReference>
<name>A0AAN9AXA1_9CAEN</name>
<organism evidence="7 8">
    <name type="scientific">Littorina saxatilis</name>
    <dbReference type="NCBI Taxonomy" id="31220"/>
    <lineage>
        <taxon>Eukaryota</taxon>
        <taxon>Metazoa</taxon>
        <taxon>Spiralia</taxon>
        <taxon>Lophotrochozoa</taxon>
        <taxon>Mollusca</taxon>
        <taxon>Gastropoda</taxon>
        <taxon>Caenogastropoda</taxon>
        <taxon>Littorinimorpha</taxon>
        <taxon>Littorinoidea</taxon>
        <taxon>Littorinidae</taxon>
        <taxon>Littorina</taxon>
    </lineage>
</organism>
<evidence type="ECO:0000256" key="4">
    <source>
        <dbReference type="ARBA" id="ARBA00022803"/>
    </source>
</evidence>
<evidence type="ECO:0000256" key="3">
    <source>
        <dbReference type="ARBA" id="ARBA00022737"/>
    </source>
</evidence>
<comment type="subcellular location">
    <subcellularLocation>
        <location evidence="1">Mitochondrion</location>
    </subcellularLocation>
</comment>
<dbReference type="InterPro" id="IPR011990">
    <property type="entry name" value="TPR-like_helical_dom_sf"/>
</dbReference>
<evidence type="ECO:0000256" key="1">
    <source>
        <dbReference type="ARBA" id="ARBA00004173"/>
    </source>
</evidence>
<dbReference type="InterPro" id="IPR019734">
    <property type="entry name" value="TPR_rpt"/>
</dbReference>
<keyword evidence="3" id="KW-0677">Repeat</keyword>
<keyword evidence="5" id="KW-0809">Transit peptide</keyword>
<evidence type="ECO:0000256" key="5">
    <source>
        <dbReference type="ARBA" id="ARBA00022946"/>
    </source>
</evidence>
<keyword evidence="8" id="KW-1185">Reference proteome</keyword>
<keyword evidence="6" id="KW-0496">Mitochondrion</keyword>
<dbReference type="PANTHER" id="PTHR13143:SF6">
    <property type="entry name" value="TETRATRICOPEPTIDE REPEAT PROTEIN 19, MITOCHONDRIAL"/>
    <property type="match status" value="1"/>
</dbReference>
<dbReference type="AlphaFoldDB" id="A0AAN9AXA1"/>
<evidence type="ECO:0000313" key="7">
    <source>
        <dbReference type="EMBL" id="KAK7094918.1"/>
    </source>
</evidence>
<proteinExistence type="inferred from homology"/>
<dbReference type="EMBL" id="JBAMIC010000018">
    <property type="protein sequence ID" value="KAK7094918.1"/>
    <property type="molecule type" value="Genomic_DNA"/>
</dbReference>
<evidence type="ECO:0000313" key="8">
    <source>
        <dbReference type="Proteomes" id="UP001374579"/>
    </source>
</evidence>